<proteinExistence type="predicted"/>
<dbReference type="Proteomes" id="UP000621560">
    <property type="component" value="Unassembled WGS sequence"/>
</dbReference>
<protein>
    <submittedName>
        <fullName evidence="2">Uncharacterized protein</fullName>
    </submittedName>
</protein>
<dbReference type="RefSeq" id="WP_190919064.1">
    <property type="nucleotide sequence ID" value="NZ_JACXIZ010000025.1"/>
</dbReference>
<dbReference type="EMBL" id="JACXIZ010000025">
    <property type="protein sequence ID" value="MBD2846545.1"/>
    <property type="molecule type" value="Genomic_DNA"/>
</dbReference>
<accession>A0A927BVK7</accession>
<organism evidence="2 3">
    <name type="scientific">Paenibacillus sabuli</name>
    <dbReference type="NCBI Taxonomy" id="2772509"/>
    <lineage>
        <taxon>Bacteria</taxon>
        <taxon>Bacillati</taxon>
        <taxon>Bacillota</taxon>
        <taxon>Bacilli</taxon>
        <taxon>Bacillales</taxon>
        <taxon>Paenibacillaceae</taxon>
        <taxon>Paenibacillus</taxon>
    </lineage>
</organism>
<evidence type="ECO:0000313" key="2">
    <source>
        <dbReference type="EMBL" id="MBD2846545.1"/>
    </source>
</evidence>
<comment type="caution">
    <text evidence="2">The sequence shown here is derived from an EMBL/GenBank/DDBJ whole genome shotgun (WGS) entry which is preliminary data.</text>
</comment>
<evidence type="ECO:0000256" key="1">
    <source>
        <dbReference type="SAM" id="MobiDB-lite"/>
    </source>
</evidence>
<reference evidence="2" key="1">
    <citation type="submission" date="2020-09" db="EMBL/GenBank/DDBJ databases">
        <title>A novel bacterium of genus Paenibacillus, isolated from South China Sea.</title>
        <authorList>
            <person name="Huang H."/>
            <person name="Mo K."/>
            <person name="Hu Y."/>
        </authorList>
    </citation>
    <scope>NUCLEOTIDE SEQUENCE</scope>
    <source>
        <strain evidence="2">IB182496</strain>
    </source>
</reference>
<gene>
    <name evidence="2" type="ORF">IDH44_15195</name>
</gene>
<keyword evidence="3" id="KW-1185">Reference proteome</keyword>
<evidence type="ECO:0000313" key="3">
    <source>
        <dbReference type="Proteomes" id="UP000621560"/>
    </source>
</evidence>
<dbReference type="AlphaFoldDB" id="A0A927BVK7"/>
<feature type="region of interest" description="Disordered" evidence="1">
    <location>
        <begin position="38"/>
        <end position="58"/>
    </location>
</feature>
<sequence length="58" mass="6504">MAHGYRGNRLESKLPALELASIWPRPVLFIHGAVRTDRRAPWDSQAGGRVETLPPAWV</sequence>
<name>A0A927BVK7_9BACL</name>